<dbReference type="OrthoDB" id="350034at2157"/>
<sequence>MTNTRPRAFTVLTEHPLPLDENEVAAFAENHPQLDPDIHADALHEDYITLLAKTSEWRVFTIDLYGFDGRIYLWHGSLGEGLAVPTDEWRAGNLAEAFTLYRQAIADNVSRDDLPSTPDDDAECPYCGGEISSSSRQAGSVDQRCTSCGEHRSIG</sequence>
<protein>
    <submittedName>
        <fullName evidence="1">Uncharacterized protein</fullName>
    </submittedName>
</protein>
<name>A0A1H3IYZ2_9EURY</name>
<gene>
    <name evidence="1" type="ORF">SAMN04487946_11181</name>
</gene>
<evidence type="ECO:0000313" key="2">
    <source>
        <dbReference type="Proteomes" id="UP000199170"/>
    </source>
</evidence>
<accession>A0A1H3IYZ2</accession>
<dbReference type="EMBL" id="FNPB01000011">
    <property type="protein sequence ID" value="SDY32936.1"/>
    <property type="molecule type" value="Genomic_DNA"/>
</dbReference>
<dbReference type="RefSeq" id="WP_089768593.1">
    <property type="nucleotide sequence ID" value="NZ_FNPB01000011.1"/>
</dbReference>
<dbReference type="AlphaFoldDB" id="A0A1H3IYZ2"/>
<reference evidence="2" key="1">
    <citation type="submission" date="2016-10" db="EMBL/GenBank/DDBJ databases">
        <authorList>
            <person name="Varghese N."/>
            <person name="Submissions S."/>
        </authorList>
    </citation>
    <scope>NUCLEOTIDE SEQUENCE [LARGE SCALE GENOMIC DNA]</scope>
    <source>
        <strain evidence="2">CGMCC 1.10118</strain>
    </source>
</reference>
<evidence type="ECO:0000313" key="1">
    <source>
        <dbReference type="EMBL" id="SDY32936.1"/>
    </source>
</evidence>
<dbReference type="STRING" id="660517.SAMN04487946_11181"/>
<organism evidence="1 2">
    <name type="scientific">Halobellus clavatus</name>
    <dbReference type="NCBI Taxonomy" id="660517"/>
    <lineage>
        <taxon>Archaea</taxon>
        <taxon>Methanobacteriati</taxon>
        <taxon>Methanobacteriota</taxon>
        <taxon>Stenosarchaea group</taxon>
        <taxon>Halobacteria</taxon>
        <taxon>Halobacteriales</taxon>
        <taxon>Haloferacaceae</taxon>
        <taxon>Halobellus</taxon>
    </lineage>
</organism>
<keyword evidence="2" id="KW-1185">Reference proteome</keyword>
<proteinExistence type="predicted"/>
<dbReference type="Proteomes" id="UP000199170">
    <property type="component" value="Unassembled WGS sequence"/>
</dbReference>